<evidence type="ECO:0000259" key="11">
    <source>
        <dbReference type="PROSITE" id="PS51873"/>
    </source>
</evidence>
<dbReference type="PANTHER" id="PTHR11685">
    <property type="entry name" value="RBR FAMILY RING FINGER AND IBR DOMAIN-CONTAINING"/>
    <property type="match status" value="1"/>
</dbReference>
<sequence>MFDDGPRGRRVALGGASRGASGRSKQALLEESRRKRGERERAVAPSRAALVLGRHARGSICRAAVATRLCEALSRDVAQQSSTALEPAAALSLVRRLTWLNRIRPSLADAALVEAVARTLLEGQRCGEPFLAARCVCDGGGRWERTAPPLVPPLLRAAASQHASAAGRAALRALFAGWSEAALRALTLAVADALRGWQASGLLAGSDSRHDSAAVLVEAVRLCAAGRGCDWRPDGWCEGGPRLLPPSELQLLPRAMAARLVATLSAQGPPAPPAELLSLRCGHEFCSDCWGGLMTTALQSGAGCIHTRCPQPDCPVLLPAELWQRCLPAGTAAGAWSMLHLRSFVDANALLCWCPSASCSTAAALVTESAADVACSCGTRFCGLCGAEPHWPAACAERREWQQLLHQSPDAQFLLLHTRPCPSCGARTQRDKGCMHITCTNCSAEWCWACGQTGKRGQWAHVFTYFNVHRGASASAVPPLVRLALAQVERHSDVLLALAEPAVGGGSGDEASEASPSSGVADGVVDDVPDRLSWLVTCMLYLRSNLKQAPPAAPGGPSSSRLVFQSVY</sequence>
<dbReference type="InterPro" id="IPR031127">
    <property type="entry name" value="E3_UB_ligase_RBR"/>
</dbReference>
<name>A0A0D3IP25_EMIH1</name>
<keyword evidence="5" id="KW-0479">Metal-binding</keyword>
<dbReference type="Proteomes" id="UP000013827">
    <property type="component" value="Unassembled WGS sequence"/>
</dbReference>
<dbReference type="InterPro" id="IPR054694">
    <property type="entry name" value="Parkin-like_IBR"/>
</dbReference>
<evidence type="ECO:0000256" key="6">
    <source>
        <dbReference type="ARBA" id="ARBA00022737"/>
    </source>
</evidence>
<dbReference type="AlphaFoldDB" id="A0A0D3IP25"/>
<dbReference type="EnsemblProtists" id="EOD13010">
    <property type="protein sequence ID" value="EOD13010"/>
    <property type="gene ID" value="EMIHUDRAFT_247186"/>
</dbReference>
<evidence type="ECO:0000256" key="10">
    <source>
        <dbReference type="SAM" id="MobiDB-lite"/>
    </source>
</evidence>
<dbReference type="PROSITE" id="PS51873">
    <property type="entry name" value="TRIAD"/>
    <property type="match status" value="1"/>
</dbReference>
<proteinExistence type="predicted"/>
<dbReference type="eggNOG" id="KOG1815">
    <property type="taxonomic scope" value="Eukaryota"/>
</dbReference>
<dbReference type="InterPro" id="IPR044066">
    <property type="entry name" value="TRIAD_supradom"/>
</dbReference>
<keyword evidence="7" id="KW-0863">Zinc-finger</keyword>
<dbReference type="Pfam" id="PF01485">
    <property type="entry name" value="IBR"/>
    <property type="match status" value="1"/>
</dbReference>
<feature type="domain" description="RING-type" evidence="11">
    <location>
        <begin position="260"/>
        <end position="472"/>
    </location>
</feature>
<keyword evidence="6" id="KW-0677">Repeat</keyword>
<dbReference type="GO" id="GO:0016567">
    <property type="term" value="P:protein ubiquitination"/>
    <property type="evidence" value="ECO:0007669"/>
    <property type="project" value="InterPro"/>
</dbReference>
<comment type="catalytic activity">
    <reaction evidence="1">
        <text>[E2 ubiquitin-conjugating enzyme]-S-ubiquitinyl-L-cysteine + [acceptor protein]-L-lysine = [E2 ubiquitin-conjugating enzyme]-L-cysteine + [acceptor protein]-N(6)-ubiquitinyl-L-lysine.</text>
        <dbReference type="EC" id="2.3.2.31"/>
    </reaction>
</comment>
<evidence type="ECO:0000256" key="4">
    <source>
        <dbReference type="ARBA" id="ARBA00022679"/>
    </source>
</evidence>
<dbReference type="SMART" id="SM00647">
    <property type="entry name" value="IBR"/>
    <property type="match status" value="2"/>
</dbReference>
<evidence type="ECO:0000256" key="2">
    <source>
        <dbReference type="ARBA" id="ARBA00004906"/>
    </source>
</evidence>
<keyword evidence="9" id="KW-0862">Zinc</keyword>
<feature type="compositionally biased region" description="Low complexity" evidence="10">
    <location>
        <begin position="11"/>
        <end position="24"/>
    </location>
</feature>
<dbReference type="InterPro" id="IPR002867">
    <property type="entry name" value="IBR_dom"/>
</dbReference>
<keyword evidence="8" id="KW-0833">Ubl conjugation pathway</keyword>
<dbReference type="EC" id="2.3.2.31" evidence="3"/>
<dbReference type="InterPro" id="IPR013083">
    <property type="entry name" value="Znf_RING/FYVE/PHD"/>
</dbReference>
<evidence type="ECO:0000256" key="5">
    <source>
        <dbReference type="ARBA" id="ARBA00022723"/>
    </source>
</evidence>
<dbReference type="RefSeq" id="XP_005765439.1">
    <property type="nucleotide sequence ID" value="XM_005765382.1"/>
</dbReference>
<dbReference type="Gene3D" id="1.20.120.1750">
    <property type="match status" value="1"/>
</dbReference>
<dbReference type="HOGENOM" id="CLU_480161_0_0_1"/>
<evidence type="ECO:0000256" key="9">
    <source>
        <dbReference type="ARBA" id="ARBA00022833"/>
    </source>
</evidence>
<dbReference type="CDD" id="cd20336">
    <property type="entry name" value="Rcat_RBR"/>
    <property type="match status" value="1"/>
</dbReference>
<dbReference type="GO" id="GO:0061630">
    <property type="term" value="F:ubiquitin protein ligase activity"/>
    <property type="evidence" value="ECO:0007669"/>
    <property type="project" value="UniProtKB-EC"/>
</dbReference>
<dbReference type="Pfam" id="PF22605">
    <property type="entry name" value="IBR_2"/>
    <property type="match status" value="1"/>
</dbReference>
<reference evidence="12" key="2">
    <citation type="submission" date="2024-10" db="UniProtKB">
        <authorList>
            <consortium name="EnsemblProtists"/>
        </authorList>
    </citation>
    <scope>IDENTIFICATION</scope>
</reference>
<dbReference type="SUPFAM" id="SSF57850">
    <property type="entry name" value="RING/U-box"/>
    <property type="match status" value="3"/>
</dbReference>
<dbReference type="KEGG" id="ehx:EMIHUDRAFT_247186"/>
<dbReference type="GO" id="GO:0008270">
    <property type="term" value="F:zinc ion binding"/>
    <property type="evidence" value="ECO:0007669"/>
    <property type="project" value="UniProtKB-KW"/>
</dbReference>
<feature type="region of interest" description="Disordered" evidence="10">
    <location>
        <begin position="1"/>
        <end position="41"/>
    </location>
</feature>
<dbReference type="GeneID" id="17259161"/>
<evidence type="ECO:0000313" key="13">
    <source>
        <dbReference type="Proteomes" id="UP000013827"/>
    </source>
</evidence>
<reference evidence="13" key="1">
    <citation type="journal article" date="2013" name="Nature">
        <title>Pan genome of the phytoplankton Emiliania underpins its global distribution.</title>
        <authorList>
            <person name="Read B.A."/>
            <person name="Kegel J."/>
            <person name="Klute M.J."/>
            <person name="Kuo A."/>
            <person name="Lefebvre S.C."/>
            <person name="Maumus F."/>
            <person name="Mayer C."/>
            <person name="Miller J."/>
            <person name="Monier A."/>
            <person name="Salamov A."/>
            <person name="Young J."/>
            <person name="Aguilar M."/>
            <person name="Claverie J.M."/>
            <person name="Frickenhaus S."/>
            <person name="Gonzalez K."/>
            <person name="Herman E.K."/>
            <person name="Lin Y.C."/>
            <person name="Napier J."/>
            <person name="Ogata H."/>
            <person name="Sarno A.F."/>
            <person name="Shmutz J."/>
            <person name="Schroeder D."/>
            <person name="de Vargas C."/>
            <person name="Verret F."/>
            <person name="von Dassow P."/>
            <person name="Valentin K."/>
            <person name="Van de Peer Y."/>
            <person name="Wheeler G."/>
            <person name="Dacks J.B."/>
            <person name="Delwiche C.F."/>
            <person name="Dyhrman S.T."/>
            <person name="Glockner G."/>
            <person name="John U."/>
            <person name="Richards T."/>
            <person name="Worden A.Z."/>
            <person name="Zhang X."/>
            <person name="Grigoriev I.V."/>
            <person name="Allen A.E."/>
            <person name="Bidle K."/>
            <person name="Borodovsky M."/>
            <person name="Bowler C."/>
            <person name="Brownlee C."/>
            <person name="Cock J.M."/>
            <person name="Elias M."/>
            <person name="Gladyshev V.N."/>
            <person name="Groth M."/>
            <person name="Guda C."/>
            <person name="Hadaegh A."/>
            <person name="Iglesias-Rodriguez M.D."/>
            <person name="Jenkins J."/>
            <person name="Jones B.M."/>
            <person name="Lawson T."/>
            <person name="Leese F."/>
            <person name="Lindquist E."/>
            <person name="Lobanov A."/>
            <person name="Lomsadze A."/>
            <person name="Malik S.B."/>
            <person name="Marsh M.E."/>
            <person name="Mackinder L."/>
            <person name="Mock T."/>
            <person name="Mueller-Roeber B."/>
            <person name="Pagarete A."/>
            <person name="Parker M."/>
            <person name="Probert I."/>
            <person name="Quesneville H."/>
            <person name="Raines C."/>
            <person name="Rensing S.A."/>
            <person name="Riano-Pachon D.M."/>
            <person name="Richier S."/>
            <person name="Rokitta S."/>
            <person name="Shiraiwa Y."/>
            <person name="Soanes D.M."/>
            <person name="van der Giezen M."/>
            <person name="Wahlund T.M."/>
            <person name="Williams B."/>
            <person name="Wilson W."/>
            <person name="Wolfe G."/>
            <person name="Wurch L.L."/>
        </authorList>
    </citation>
    <scope>NUCLEOTIDE SEQUENCE</scope>
</reference>
<evidence type="ECO:0000256" key="7">
    <source>
        <dbReference type="ARBA" id="ARBA00022771"/>
    </source>
</evidence>
<dbReference type="PaxDb" id="2903-EOD13010"/>
<organism evidence="12 13">
    <name type="scientific">Emiliania huxleyi (strain CCMP1516)</name>
    <dbReference type="NCBI Taxonomy" id="280463"/>
    <lineage>
        <taxon>Eukaryota</taxon>
        <taxon>Haptista</taxon>
        <taxon>Haptophyta</taxon>
        <taxon>Prymnesiophyceae</taxon>
        <taxon>Isochrysidales</taxon>
        <taxon>Noelaerhabdaceae</taxon>
        <taxon>Emiliania</taxon>
    </lineage>
</organism>
<evidence type="ECO:0000256" key="3">
    <source>
        <dbReference type="ARBA" id="ARBA00012251"/>
    </source>
</evidence>
<comment type="pathway">
    <text evidence="2">Protein modification; protein ubiquitination.</text>
</comment>
<dbReference type="Gene3D" id="3.30.40.10">
    <property type="entry name" value="Zinc/RING finger domain, C3HC4 (zinc finger)"/>
    <property type="match status" value="1"/>
</dbReference>
<keyword evidence="13" id="KW-1185">Reference proteome</keyword>
<accession>A0A0D3IP25</accession>
<evidence type="ECO:0000256" key="8">
    <source>
        <dbReference type="ARBA" id="ARBA00022786"/>
    </source>
</evidence>
<feature type="compositionally biased region" description="Basic and acidic residues" evidence="10">
    <location>
        <begin position="28"/>
        <end position="41"/>
    </location>
</feature>
<evidence type="ECO:0000256" key="1">
    <source>
        <dbReference type="ARBA" id="ARBA00001798"/>
    </source>
</evidence>
<evidence type="ECO:0000313" key="12">
    <source>
        <dbReference type="EnsemblProtists" id="EOD13010"/>
    </source>
</evidence>
<keyword evidence="4" id="KW-0808">Transferase</keyword>
<protein>
    <recommendedName>
        <fullName evidence="3">RBR-type E3 ubiquitin transferase</fullName>
        <ecNumber evidence="3">2.3.2.31</ecNumber>
    </recommendedName>
</protein>